<evidence type="ECO:0000256" key="5">
    <source>
        <dbReference type="ARBA" id="ARBA00023136"/>
    </source>
</evidence>
<proteinExistence type="predicted"/>
<reference evidence="9" key="1">
    <citation type="journal article" date="2019" name="Int. J. Syst. Evol. Microbiol.">
        <title>The Global Catalogue of Microorganisms (GCM) 10K type strain sequencing project: providing services to taxonomists for standard genome sequencing and annotation.</title>
        <authorList>
            <consortium name="The Broad Institute Genomics Platform"/>
            <consortium name="The Broad Institute Genome Sequencing Center for Infectious Disease"/>
            <person name="Wu L."/>
            <person name="Ma J."/>
        </authorList>
    </citation>
    <scope>NUCLEOTIDE SEQUENCE [LARGE SCALE GENOMIC DNA]</scope>
    <source>
        <strain evidence="9">CGMCC 4.7289</strain>
    </source>
</reference>
<dbReference type="InterPro" id="IPR027469">
    <property type="entry name" value="Cation_efflux_TMD_sf"/>
</dbReference>
<evidence type="ECO:0000313" key="8">
    <source>
        <dbReference type="EMBL" id="MFC4132689.1"/>
    </source>
</evidence>
<gene>
    <name evidence="8" type="ORF">ACFOZ4_18940</name>
</gene>
<dbReference type="SUPFAM" id="SSF160240">
    <property type="entry name" value="Cation efflux protein cytoplasmic domain-like"/>
    <property type="match status" value="1"/>
</dbReference>
<dbReference type="SUPFAM" id="SSF161111">
    <property type="entry name" value="Cation efflux protein transmembrane domain-like"/>
    <property type="match status" value="1"/>
</dbReference>
<dbReference type="Pfam" id="PF01545">
    <property type="entry name" value="Cation_efflux"/>
    <property type="match status" value="1"/>
</dbReference>
<sequence>MTEADHSVAPAQRESVGTVIVAGLANLAIAVAKAIAGIISGSAGMLSEAAHSVADTVTELLLLTALIRGDREADAEHPFGYGKSTFFWAFLASMATLVAGAGFAVTHGLHTIRNGEEMGDYTVAYIVLAVSFVLEGTSLIRAVRQVRGSASRLHLRALAYLRLTPDTSVKAVVLEDAAALIGLGLAAIGLLLTEFTGDTFYDGAASVAIGLLLAVVALTLARANVSLLVGQAPSPRWQQAIRRELEADPVIQRVLTLNAMYLGPDSVLVAAEVDVSDTATGAEIEAAADAAANRLREKYPVIRHVYLDPTPTP</sequence>
<dbReference type="NCBIfam" id="TIGR01297">
    <property type="entry name" value="CDF"/>
    <property type="match status" value="1"/>
</dbReference>
<dbReference type="EMBL" id="JBHSAY010000009">
    <property type="protein sequence ID" value="MFC4132689.1"/>
    <property type="molecule type" value="Genomic_DNA"/>
</dbReference>
<feature type="transmembrane region" description="Helical" evidence="6">
    <location>
        <begin position="86"/>
        <end position="109"/>
    </location>
</feature>
<dbReference type="InterPro" id="IPR036837">
    <property type="entry name" value="Cation_efflux_CTD_sf"/>
</dbReference>
<keyword evidence="3 6" id="KW-0812">Transmembrane</keyword>
<feature type="transmembrane region" description="Helical" evidence="6">
    <location>
        <begin position="204"/>
        <end position="221"/>
    </location>
</feature>
<name>A0ABV8LSA6_9ACTN</name>
<evidence type="ECO:0000256" key="1">
    <source>
        <dbReference type="ARBA" id="ARBA00004141"/>
    </source>
</evidence>
<organism evidence="8 9">
    <name type="scientific">Hamadaea flava</name>
    <dbReference type="NCBI Taxonomy" id="1742688"/>
    <lineage>
        <taxon>Bacteria</taxon>
        <taxon>Bacillati</taxon>
        <taxon>Actinomycetota</taxon>
        <taxon>Actinomycetes</taxon>
        <taxon>Micromonosporales</taxon>
        <taxon>Micromonosporaceae</taxon>
        <taxon>Hamadaea</taxon>
    </lineage>
</organism>
<dbReference type="InterPro" id="IPR040177">
    <property type="entry name" value="SLC30A9"/>
</dbReference>
<feature type="domain" description="Cation efflux protein transmembrane" evidence="7">
    <location>
        <begin position="19"/>
        <end position="229"/>
    </location>
</feature>
<protein>
    <submittedName>
        <fullName evidence="8">Cation diffusion facilitator family transporter</fullName>
    </submittedName>
</protein>
<evidence type="ECO:0000313" key="9">
    <source>
        <dbReference type="Proteomes" id="UP001595816"/>
    </source>
</evidence>
<dbReference type="InterPro" id="IPR002524">
    <property type="entry name" value="Cation_efflux"/>
</dbReference>
<keyword evidence="5 6" id="KW-0472">Membrane</keyword>
<comment type="caution">
    <text evidence="8">The sequence shown here is derived from an EMBL/GenBank/DDBJ whole genome shotgun (WGS) entry which is preliminary data.</text>
</comment>
<evidence type="ECO:0000256" key="4">
    <source>
        <dbReference type="ARBA" id="ARBA00022989"/>
    </source>
</evidence>
<keyword evidence="2" id="KW-0813">Transport</keyword>
<dbReference type="RefSeq" id="WP_253752790.1">
    <property type="nucleotide sequence ID" value="NZ_JAMZDZ010000001.1"/>
</dbReference>
<evidence type="ECO:0000256" key="3">
    <source>
        <dbReference type="ARBA" id="ARBA00022692"/>
    </source>
</evidence>
<dbReference type="Proteomes" id="UP001595816">
    <property type="component" value="Unassembled WGS sequence"/>
</dbReference>
<dbReference type="PANTHER" id="PTHR13414">
    <property type="entry name" value="HUEL-CATION TRANSPORTER"/>
    <property type="match status" value="1"/>
</dbReference>
<dbReference type="Gene3D" id="1.20.1510.10">
    <property type="entry name" value="Cation efflux protein transmembrane domain"/>
    <property type="match status" value="1"/>
</dbReference>
<dbReference type="PANTHER" id="PTHR13414:SF9">
    <property type="entry name" value="PROTON-COUPLED ZINC ANTIPORTER SLC30A9, MITOCHONDRIAL"/>
    <property type="match status" value="1"/>
</dbReference>
<evidence type="ECO:0000256" key="2">
    <source>
        <dbReference type="ARBA" id="ARBA00022448"/>
    </source>
</evidence>
<feature type="transmembrane region" description="Helical" evidence="6">
    <location>
        <begin position="121"/>
        <end position="143"/>
    </location>
</feature>
<dbReference type="InterPro" id="IPR058533">
    <property type="entry name" value="Cation_efflux_TM"/>
</dbReference>
<keyword evidence="4 6" id="KW-1133">Transmembrane helix</keyword>
<accession>A0ABV8LSA6</accession>
<evidence type="ECO:0000256" key="6">
    <source>
        <dbReference type="SAM" id="Phobius"/>
    </source>
</evidence>
<keyword evidence="9" id="KW-1185">Reference proteome</keyword>
<feature type="transmembrane region" description="Helical" evidence="6">
    <location>
        <begin position="20"/>
        <end position="39"/>
    </location>
</feature>
<comment type="subcellular location">
    <subcellularLocation>
        <location evidence="1">Membrane</location>
        <topology evidence="1">Multi-pass membrane protein</topology>
    </subcellularLocation>
</comment>
<feature type="transmembrane region" description="Helical" evidence="6">
    <location>
        <begin position="172"/>
        <end position="192"/>
    </location>
</feature>
<evidence type="ECO:0000259" key="7">
    <source>
        <dbReference type="Pfam" id="PF01545"/>
    </source>
</evidence>